<keyword evidence="1" id="KW-0472">Membrane</keyword>
<feature type="domain" description="DUF6533" evidence="2">
    <location>
        <begin position="5"/>
        <end position="43"/>
    </location>
</feature>
<keyword evidence="4" id="KW-1185">Reference proteome</keyword>
<feature type="transmembrane region" description="Helical" evidence="1">
    <location>
        <begin position="136"/>
        <end position="154"/>
    </location>
</feature>
<dbReference type="EMBL" id="ML145159">
    <property type="protein sequence ID" value="TBU56006.1"/>
    <property type="molecule type" value="Genomic_DNA"/>
</dbReference>
<evidence type="ECO:0000259" key="2">
    <source>
        <dbReference type="Pfam" id="PF20151"/>
    </source>
</evidence>
<organism evidence="3 4">
    <name type="scientific">Dichomitus squalens</name>
    <dbReference type="NCBI Taxonomy" id="114155"/>
    <lineage>
        <taxon>Eukaryota</taxon>
        <taxon>Fungi</taxon>
        <taxon>Dikarya</taxon>
        <taxon>Basidiomycota</taxon>
        <taxon>Agaricomycotina</taxon>
        <taxon>Agaricomycetes</taxon>
        <taxon>Polyporales</taxon>
        <taxon>Polyporaceae</taxon>
        <taxon>Dichomitus</taxon>
    </lineage>
</organism>
<feature type="transmembrane region" description="Helical" evidence="1">
    <location>
        <begin position="32"/>
        <end position="53"/>
    </location>
</feature>
<dbReference type="AlphaFoldDB" id="A0A4Q9PP41"/>
<keyword evidence="1" id="KW-0812">Transmembrane</keyword>
<reference evidence="3 4" key="1">
    <citation type="submission" date="2019-01" db="EMBL/GenBank/DDBJ databases">
        <title>Draft genome sequences of three monokaryotic isolates of the white-rot basidiomycete fungus Dichomitus squalens.</title>
        <authorList>
            <consortium name="DOE Joint Genome Institute"/>
            <person name="Lopez S.C."/>
            <person name="Andreopoulos B."/>
            <person name="Pangilinan J."/>
            <person name="Lipzen A."/>
            <person name="Riley R."/>
            <person name="Ahrendt S."/>
            <person name="Ng V."/>
            <person name="Barry K."/>
            <person name="Daum C."/>
            <person name="Grigoriev I.V."/>
            <person name="Hilden K.S."/>
            <person name="Makela M.R."/>
            <person name="de Vries R.P."/>
        </authorList>
    </citation>
    <scope>NUCLEOTIDE SEQUENCE [LARGE SCALE GENOMIC DNA]</scope>
    <source>
        <strain evidence="3 4">CBS 464.89</strain>
    </source>
</reference>
<keyword evidence="1" id="KW-1133">Transmembrane helix</keyword>
<protein>
    <recommendedName>
        <fullName evidence="2">DUF6533 domain-containing protein</fullName>
    </recommendedName>
</protein>
<feature type="transmembrane region" description="Helical" evidence="1">
    <location>
        <begin position="65"/>
        <end position="85"/>
    </location>
</feature>
<name>A0A4Q9PP41_9APHY</name>
<dbReference type="Proteomes" id="UP000292082">
    <property type="component" value="Unassembled WGS sequence"/>
</dbReference>
<sequence>MRLSALLIYEFSITFARECNAIWGSRPGFFTLLFFVNRYGTILNAVALFVLFFPMENQVFSRLQGVLMILPYLSWIVFSAFRAYALADRTLLIGFMVLILSSGFVGLTIWQLVLTSVQDLPSPFDCSASIVNTKQLSIGGTFMIAEIMVIVFTLKRTLKLTTRRNRGPRTLMSIVLQNSLFYSSLLIPFLFNALVLVNSFTVTQENQDQLIFRALLIAGNFRDPITSILISRFLLNLGELSHSDMSTGDSLGNIISSDITMHPSDVISLHLPLDRPSS</sequence>
<proteinExistence type="predicted"/>
<evidence type="ECO:0000313" key="3">
    <source>
        <dbReference type="EMBL" id="TBU56006.1"/>
    </source>
</evidence>
<evidence type="ECO:0000256" key="1">
    <source>
        <dbReference type="SAM" id="Phobius"/>
    </source>
</evidence>
<evidence type="ECO:0000313" key="4">
    <source>
        <dbReference type="Proteomes" id="UP000292082"/>
    </source>
</evidence>
<feature type="transmembrane region" description="Helical" evidence="1">
    <location>
        <begin position="91"/>
        <end position="115"/>
    </location>
</feature>
<accession>A0A4Q9PP41</accession>
<dbReference type="Pfam" id="PF20151">
    <property type="entry name" value="DUF6533"/>
    <property type="match status" value="1"/>
</dbReference>
<gene>
    <name evidence="3" type="ORF">BD310DRAFT_932390</name>
</gene>
<dbReference type="InterPro" id="IPR045340">
    <property type="entry name" value="DUF6533"/>
</dbReference>
<feature type="transmembrane region" description="Helical" evidence="1">
    <location>
        <begin position="174"/>
        <end position="197"/>
    </location>
</feature>